<comment type="subcellular location">
    <subcellularLocation>
        <location evidence="1">Nucleus</location>
    </subcellularLocation>
</comment>
<evidence type="ECO:0000313" key="8">
    <source>
        <dbReference type="Proteomes" id="UP000294933"/>
    </source>
</evidence>
<protein>
    <recommendedName>
        <fullName evidence="9">RNA polymerase III subunit C6</fullName>
    </recommendedName>
</protein>
<feature type="compositionally biased region" description="Basic residues" evidence="6">
    <location>
        <begin position="270"/>
        <end position="281"/>
    </location>
</feature>
<keyword evidence="5" id="KW-0539">Nucleus</keyword>
<evidence type="ECO:0000256" key="1">
    <source>
        <dbReference type="ARBA" id="ARBA00004123"/>
    </source>
</evidence>
<reference evidence="7 8" key="1">
    <citation type="submission" date="2018-06" db="EMBL/GenBank/DDBJ databases">
        <title>A transcriptomic atlas of mushroom development highlights an independent origin of complex multicellularity.</title>
        <authorList>
            <consortium name="DOE Joint Genome Institute"/>
            <person name="Krizsan K."/>
            <person name="Almasi E."/>
            <person name="Merenyi Z."/>
            <person name="Sahu N."/>
            <person name="Viragh M."/>
            <person name="Koszo T."/>
            <person name="Mondo S."/>
            <person name="Kiss B."/>
            <person name="Balint B."/>
            <person name="Kues U."/>
            <person name="Barry K."/>
            <person name="Hegedus J.C."/>
            <person name="Henrissat B."/>
            <person name="Johnson J."/>
            <person name="Lipzen A."/>
            <person name="Ohm R."/>
            <person name="Nagy I."/>
            <person name="Pangilinan J."/>
            <person name="Yan J."/>
            <person name="Xiong Y."/>
            <person name="Grigoriev I.V."/>
            <person name="Hibbett D.S."/>
            <person name="Nagy L.G."/>
        </authorList>
    </citation>
    <scope>NUCLEOTIDE SEQUENCE [LARGE SCALE GENOMIC DNA]</scope>
    <source>
        <strain evidence="7 8">SZMC22713</strain>
    </source>
</reference>
<sequence length="456" mass="50382">MPGRKLNALEQRLHQTALADSEKTLTQAECDALIPDKKPRVDAINFLLGTGLFRAARGSDGTLSYRAVTKNELDVRKDLAGEENLVLSHIQAAGNEGIWTKHLKAKTELHQTIIDRCLKSLVQKDLVKGITGVKVHPTRKLYMLAHLEPSVDITGGPWYTDKELDTEFIKLLSSACLRFIRDKTFPKSNTDKRPLYSISSAPSYTTAQQIQAFLSKSKITETQLSVEHVEMLLNVLIIDGEIEKIPAFGGALWEASAAADKSDDEEATPKSKRSRRSSSVHRGRDDDEDSAGEGSSRRRSRKSSKHVGSASDSEGHGSTKKSPQKSRGRGDDTGDDEPSSRRKSRSRSKRGRSTSLSSSDLDSSPIKSEQDSPPRKRSRKRSPSPQQLVAGMSIVDDYGGAFVYRAIRQEHVALGWSQAPCGRCPQFDFCSDKGPVNPRECEYYGEWLRAGAVKIE</sequence>
<evidence type="ECO:0000256" key="3">
    <source>
        <dbReference type="ARBA" id="ARBA00022478"/>
    </source>
</evidence>
<accession>A0A4Y7PIC4</accession>
<evidence type="ECO:0000256" key="5">
    <source>
        <dbReference type="ARBA" id="ARBA00023242"/>
    </source>
</evidence>
<dbReference type="GO" id="GO:0006383">
    <property type="term" value="P:transcription by RNA polymerase III"/>
    <property type="evidence" value="ECO:0007669"/>
    <property type="project" value="InterPro"/>
</dbReference>
<dbReference type="EMBL" id="ML170296">
    <property type="protein sequence ID" value="TDL14995.1"/>
    <property type="molecule type" value="Genomic_DNA"/>
</dbReference>
<dbReference type="InterPro" id="IPR016049">
    <property type="entry name" value="RNA_pol_Rpc34-like"/>
</dbReference>
<dbReference type="InterPro" id="IPR036390">
    <property type="entry name" value="WH_DNA-bd_sf"/>
</dbReference>
<evidence type="ECO:0000313" key="7">
    <source>
        <dbReference type="EMBL" id="TDL14995.1"/>
    </source>
</evidence>
<organism evidence="7 8">
    <name type="scientific">Rickenella mellea</name>
    <dbReference type="NCBI Taxonomy" id="50990"/>
    <lineage>
        <taxon>Eukaryota</taxon>
        <taxon>Fungi</taxon>
        <taxon>Dikarya</taxon>
        <taxon>Basidiomycota</taxon>
        <taxon>Agaricomycotina</taxon>
        <taxon>Agaricomycetes</taxon>
        <taxon>Hymenochaetales</taxon>
        <taxon>Rickenellaceae</taxon>
        <taxon>Rickenella</taxon>
    </lineage>
</organism>
<keyword evidence="4" id="KW-0804">Transcription</keyword>
<dbReference type="OrthoDB" id="613763at2759"/>
<dbReference type="SUPFAM" id="SSF46785">
    <property type="entry name" value="Winged helix' DNA-binding domain"/>
    <property type="match status" value="1"/>
</dbReference>
<dbReference type="GO" id="GO:0005737">
    <property type="term" value="C:cytoplasm"/>
    <property type="evidence" value="ECO:0007669"/>
    <property type="project" value="UniProtKB-ARBA"/>
</dbReference>
<evidence type="ECO:0000256" key="2">
    <source>
        <dbReference type="ARBA" id="ARBA00011038"/>
    </source>
</evidence>
<evidence type="ECO:0000256" key="6">
    <source>
        <dbReference type="SAM" id="MobiDB-lite"/>
    </source>
</evidence>
<name>A0A4Y7PIC4_9AGAM</name>
<feature type="region of interest" description="Disordered" evidence="6">
    <location>
        <begin position="259"/>
        <end position="389"/>
    </location>
</feature>
<dbReference type="VEuPathDB" id="FungiDB:BD410DRAFT_756850"/>
<keyword evidence="3" id="KW-0240">DNA-directed RNA polymerase</keyword>
<dbReference type="InterPro" id="IPR036388">
    <property type="entry name" value="WH-like_DNA-bd_sf"/>
</dbReference>
<dbReference type="STRING" id="50990.A0A4Y7PIC4"/>
<keyword evidence="8" id="KW-1185">Reference proteome</keyword>
<dbReference type="FunFam" id="1.10.10.10:FF:000116">
    <property type="entry name" value="DNA-directed RNA polymerase III subunit RPC6"/>
    <property type="match status" value="1"/>
</dbReference>
<feature type="compositionally biased region" description="Low complexity" evidence="6">
    <location>
        <begin position="353"/>
        <end position="364"/>
    </location>
</feature>
<gene>
    <name evidence="7" type="ORF">BD410DRAFT_756850</name>
</gene>
<feature type="compositionally biased region" description="Basic residues" evidence="6">
    <location>
        <begin position="318"/>
        <end position="327"/>
    </location>
</feature>
<dbReference type="Pfam" id="PF05158">
    <property type="entry name" value="RNA_pol_Rpc34"/>
    <property type="match status" value="2"/>
</dbReference>
<dbReference type="AlphaFoldDB" id="A0A4Y7PIC4"/>
<proteinExistence type="inferred from homology"/>
<evidence type="ECO:0008006" key="9">
    <source>
        <dbReference type="Google" id="ProtNLM"/>
    </source>
</evidence>
<dbReference type="InterPro" id="IPR007832">
    <property type="entry name" value="RNA_pol_Rpc34"/>
</dbReference>
<dbReference type="PANTHER" id="PTHR12780">
    <property type="entry name" value="RNA POLYMERASE III DNA DIRECTED , 39KD SUBUNIT-RELATED"/>
    <property type="match status" value="1"/>
</dbReference>
<feature type="compositionally biased region" description="Basic residues" evidence="6">
    <location>
        <begin position="341"/>
        <end position="352"/>
    </location>
</feature>
<dbReference type="GO" id="GO:0005666">
    <property type="term" value="C:RNA polymerase III complex"/>
    <property type="evidence" value="ECO:0007669"/>
    <property type="project" value="InterPro"/>
</dbReference>
<evidence type="ECO:0000256" key="4">
    <source>
        <dbReference type="ARBA" id="ARBA00023163"/>
    </source>
</evidence>
<comment type="similarity">
    <text evidence="2">Belongs to the eukaryotic RPC34/RPC39 RNA polymerase subunit family.</text>
</comment>
<dbReference type="Proteomes" id="UP000294933">
    <property type="component" value="Unassembled WGS sequence"/>
</dbReference>
<dbReference type="Gene3D" id="1.10.10.10">
    <property type="entry name" value="Winged helix-like DNA-binding domain superfamily/Winged helix DNA-binding domain"/>
    <property type="match status" value="1"/>
</dbReference>
<dbReference type="GO" id="GO:0005654">
    <property type="term" value="C:nucleoplasm"/>
    <property type="evidence" value="ECO:0007669"/>
    <property type="project" value="UniProtKB-ARBA"/>
</dbReference>